<dbReference type="Pfam" id="PF14111">
    <property type="entry name" value="DUF4283"/>
    <property type="match status" value="1"/>
</dbReference>
<dbReference type="GO" id="GO:0009941">
    <property type="term" value="C:chloroplast envelope"/>
    <property type="evidence" value="ECO:0007669"/>
    <property type="project" value="TreeGrafter"/>
</dbReference>
<keyword evidence="1" id="KW-0813">Transport</keyword>
<dbReference type="InterPro" id="IPR012337">
    <property type="entry name" value="RNaseH-like_sf"/>
</dbReference>
<feature type="compositionally biased region" description="Polar residues" evidence="5">
    <location>
        <begin position="276"/>
        <end position="285"/>
    </location>
</feature>
<dbReference type="InterPro" id="IPR050334">
    <property type="entry name" value="Molybdenum_import_ModC"/>
</dbReference>
<proteinExistence type="predicted"/>
<name>A0A2U1QMY7_ARTAN</name>
<accession>A0A2U1QMY7</accession>
<dbReference type="Pfam" id="PF13966">
    <property type="entry name" value="zf-RVT"/>
    <property type="match status" value="1"/>
</dbReference>
<dbReference type="Pfam" id="PF03372">
    <property type="entry name" value="Exo_endo_phos"/>
    <property type="match status" value="1"/>
</dbReference>
<dbReference type="Gene3D" id="3.60.10.10">
    <property type="entry name" value="Endonuclease/exonuclease/phosphatase"/>
    <property type="match status" value="1"/>
</dbReference>
<dbReference type="PROSITE" id="PS50158">
    <property type="entry name" value="ZF_CCHC"/>
    <property type="match status" value="1"/>
</dbReference>
<evidence type="ECO:0000259" key="7">
    <source>
        <dbReference type="PROSITE" id="PS50878"/>
    </source>
</evidence>
<evidence type="ECO:0000313" key="9">
    <source>
        <dbReference type="EMBL" id="PWA99363.1"/>
    </source>
</evidence>
<dbReference type="GO" id="GO:0055085">
    <property type="term" value="P:transmembrane transport"/>
    <property type="evidence" value="ECO:0007669"/>
    <property type="project" value="InterPro"/>
</dbReference>
<keyword evidence="4" id="KW-0862">Zinc</keyword>
<dbReference type="Proteomes" id="UP000245207">
    <property type="component" value="Unassembled WGS sequence"/>
</dbReference>
<keyword evidence="4" id="KW-0479">Metal-binding</keyword>
<feature type="domain" description="Reverse transcriptase" evidence="7">
    <location>
        <begin position="953"/>
        <end position="1235"/>
    </location>
</feature>
<evidence type="ECO:0000256" key="1">
    <source>
        <dbReference type="ARBA" id="ARBA00022448"/>
    </source>
</evidence>
<dbReference type="PROSITE" id="PS50893">
    <property type="entry name" value="ABC_TRANSPORTER_2"/>
    <property type="match status" value="1"/>
</dbReference>
<dbReference type="SUPFAM" id="SSF53098">
    <property type="entry name" value="Ribonuclease H-like"/>
    <property type="match status" value="1"/>
</dbReference>
<dbReference type="PROSITE" id="PS00211">
    <property type="entry name" value="ABC_TRANSPORTER_1"/>
    <property type="match status" value="1"/>
</dbReference>
<dbReference type="OrthoDB" id="428918at2759"/>
<dbReference type="Pfam" id="PF00078">
    <property type="entry name" value="RVT_1"/>
    <property type="match status" value="1"/>
</dbReference>
<comment type="caution">
    <text evidence="9">The sequence shown here is derived from an EMBL/GenBank/DDBJ whole genome shotgun (WGS) entry which is preliminary data.</text>
</comment>
<organism evidence="9 10">
    <name type="scientific">Artemisia annua</name>
    <name type="common">Sweet wormwood</name>
    <dbReference type="NCBI Taxonomy" id="35608"/>
    <lineage>
        <taxon>Eukaryota</taxon>
        <taxon>Viridiplantae</taxon>
        <taxon>Streptophyta</taxon>
        <taxon>Embryophyta</taxon>
        <taxon>Tracheophyta</taxon>
        <taxon>Spermatophyta</taxon>
        <taxon>Magnoliopsida</taxon>
        <taxon>eudicotyledons</taxon>
        <taxon>Gunneridae</taxon>
        <taxon>Pentapetalae</taxon>
        <taxon>asterids</taxon>
        <taxon>campanulids</taxon>
        <taxon>Asterales</taxon>
        <taxon>Asteraceae</taxon>
        <taxon>Asteroideae</taxon>
        <taxon>Anthemideae</taxon>
        <taxon>Artemisiinae</taxon>
        <taxon>Artemisia</taxon>
    </lineage>
</organism>
<dbReference type="SMART" id="SM00382">
    <property type="entry name" value="AAA"/>
    <property type="match status" value="1"/>
</dbReference>
<dbReference type="Gene3D" id="3.30.420.10">
    <property type="entry name" value="Ribonuclease H-like superfamily/Ribonuclease H"/>
    <property type="match status" value="1"/>
</dbReference>
<dbReference type="GO" id="GO:0005524">
    <property type="term" value="F:ATP binding"/>
    <property type="evidence" value="ECO:0007669"/>
    <property type="project" value="UniProtKB-KW"/>
</dbReference>
<keyword evidence="4" id="KW-0863">Zinc-finger</keyword>
<dbReference type="InterPro" id="IPR025836">
    <property type="entry name" value="Zn_knuckle_CX2CX4HX4C"/>
</dbReference>
<dbReference type="EMBL" id="PKPP01000023">
    <property type="protein sequence ID" value="PWA99363.1"/>
    <property type="molecule type" value="Genomic_DNA"/>
</dbReference>
<dbReference type="InterPro" id="IPR015856">
    <property type="entry name" value="ABC_transpr_CbiO/EcfA_su"/>
</dbReference>
<dbReference type="CDD" id="cd06222">
    <property type="entry name" value="RNase_H_like"/>
    <property type="match status" value="1"/>
</dbReference>
<dbReference type="STRING" id="35608.A0A2U1QMY7"/>
<dbReference type="InterPro" id="IPR036397">
    <property type="entry name" value="RNaseH_sf"/>
</dbReference>
<feature type="compositionally biased region" description="Basic and acidic residues" evidence="5">
    <location>
        <begin position="441"/>
        <end position="452"/>
    </location>
</feature>
<dbReference type="InterPro" id="IPR043502">
    <property type="entry name" value="DNA/RNA_pol_sf"/>
</dbReference>
<dbReference type="SUPFAM" id="SSF56219">
    <property type="entry name" value="DNase I-like"/>
    <property type="match status" value="1"/>
</dbReference>
<sequence length="2132" mass="241752">MSRDADITVSNLSINEAEHEVVDFADDDTLDERRFTLVGKVHSDRIMNFQKLQRILMAAWRPRRSVKIQELEDGLFLASFDHVVDMRRVLDEGPWSVERDLVILKPLDEDEQPSNVEMSKIPFWIRFLNLPFSRHDENYIRTIAGRLGSVLDVDTRRLKEGSKYIRARVMIDVLKPLCRHISVMNRQKEKVIVGLCYERLPNFCYWCGHLGHTFKECLDKPIEVDEKTTDIWPFQESLRAPPLREVINRSDNISSQGGDHVSTSFRVAFMNHDKQSSPLSNNNGKRSGVGADDHKENTTVDATDVNVKQRSMLQITESNHGNSDVDSQNFEYKGVEGESKWRLLKQAQINGGLDGAMPHRTVHNDEISSHHLHNDNKSCVTEKQNGEPVAHLKENENIDTDVRITTSDTKAKGTLKQNSWKRQVRDSSNSCLPTVGAGDSPNEKQRNKREWQETAGSEPMEVDGEGCRTAPPTTMRLLSWNVQGLGNPWTVHHLRELVKENKPSIVFLMETRLHDTETQGIRRCFLDYNFLVVNPVRRAGGLMLLWRKNLNVKVISFSKNHVDFCVVEDTSTQWRGSGIYGWPKNQDKHRTWDLLHSLKGMSTLPWVCFGDFNEVLYAYEKVGMRGCNLRELKAFEASCHYCDLYDLGSKGSKMTWSNGRRGVHNVQKRLDRCLATQDWSTLFPSNQVQNLPRVASDHSPIVLSQEECVNRGGQRRRFRFEHMWLRDNTLEGIVKEAWLDGVRNGLGSNPSALVGGCAGRLKEWNKTTFGHVQRNIRAKVNLLKVLQTQPSYNTYQKEHDLQNELKELYAREEVMWRQRSRVQWLKEGDKNTKFFHARASSRQKQNSMLKLRMDDGRWVEDGAGLCDMVSLYFEKLFSTSNPPECEDEVSCLDKALCEGDIEDIGKPVSEDEVYDAIMQMHPSKAPGPDGMTALFYQKFWKIVGPTVVNVVAQFFCSGVMPPNINETLITLIPKISSPTSLNDLRPISLCNVIYKIISKVLVNRIKPVLPKLIDETQSAFVTGRMITDNAIVAFEVFHWLKNKRSGRKGAMALKVDMSKAYDRVEWSFIRSVLQRFRFPQNFIDLIMACVTSVSFSFNINGQISGHVVPTRGLRQGDPISPYLFIMCAEVLSAMIRKEISTRHIHGVKISRGAPEVSHLFFADDSIFFTRASVDECTRLKNVLGKYCSYSGQTINFQKSEVFFSPNVEAHLRDLIMTQLEVRQASNQTKYLGLPSIIGRKKKDVFQTVLDKVRKKIAGWKERNLSIGGKEVLLKAVAQAMPMYVMNLFLLPDVLINELHRAFNHFWWGHGNKENPIRWASWESMCISKDRGGLGFRHMNGFNKALLAKQGWRLITMEGSLSARILKARYYPRGNFLDARIGYKPSFIWRSLCSARDIIWKGQRWNIGNGMKVRIWEDHWLAGYRTLHNHTQNSEYKVVNDLLDSTTQGWNYTLLLQLFPRHIATMISCVHINPAECDFRLWDASTNGEFTCKSAYWIATQSIDWLQESQHERKYLKAVWLANVPGKVKIFVWRACMNLLPTISNLVTRGLVPNSFNCVHCSTPMEDVKHALFLCDWARDIWADMEVSNLTNQVADISIEEMLGATKESKSGKFELMLMLMWRIWCTRNSKAHGQGDLEKDKVEESAYGMLQELSRVNRPIEALTAPHHPPSRAWSAPPYGVIKINCDAGVLGNNGASGLGFIMRCHNGLVLVAGSKRLAFAMSVVEAEAKAILWAIQVAQAKGFARVVLETDASILVDAFKHNKVLHHIRSLFLHIRRLCLLFDSCTWSFVRRDGNKIAHELARRALIDNVDDLYDGYVPFSIEALVQHDVNSSNSVSCGEKFAIESQNVSYSVKNEKGNLVPILRNCSLKIPSGQFWMLLGPNGCGKSTLLKILAGLLSPTDGFMYVKKPRSFVFQNPDHQVVMPTVEADVAFGLGRFNLTNDETKLRVAKALTAVGILLLSPLSRSMLGLARLRRTPSACLCLLVYSSIGPGPDGLDPTRKKTSLMLSERPFGASLSKTERPVQTLSGGQKQRVAIAGALVEECKVLLLDELTTFLDESDQLGVIKAVKNTLSSSEDVTALWVTHRLEELEYADGAVYMEDGRVVMHGEASAIMDSIESRKASYNSTINS</sequence>
<feature type="domain" description="CCHC-type" evidence="6">
    <location>
        <begin position="204"/>
        <end position="217"/>
    </location>
</feature>
<keyword evidence="9" id="KW-0695">RNA-directed DNA polymerase</keyword>
<evidence type="ECO:0000256" key="2">
    <source>
        <dbReference type="ARBA" id="ARBA00022741"/>
    </source>
</evidence>
<evidence type="ECO:0000259" key="6">
    <source>
        <dbReference type="PROSITE" id="PS50158"/>
    </source>
</evidence>
<dbReference type="GO" id="GO:0003676">
    <property type="term" value="F:nucleic acid binding"/>
    <property type="evidence" value="ECO:0007669"/>
    <property type="project" value="InterPro"/>
</dbReference>
<evidence type="ECO:0000256" key="5">
    <source>
        <dbReference type="SAM" id="MobiDB-lite"/>
    </source>
</evidence>
<feature type="region of interest" description="Disordered" evidence="5">
    <location>
        <begin position="409"/>
        <end position="466"/>
    </location>
</feature>
<evidence type="ECO:0000256" key="3">
    <source>
        <dbReference type="ARBA" id="ARBA00022840"/>
    </source>
</evidence>
<protein>
    <submittedName>
        <fullName evidence="9">Reverse transcriptase</fullName>
    </submittedName>
</protein>
<feature type="domain" description="ABC transporter" evidence="8">
    <location>
        <begin position="1845"/>
        <end position="2128"/>
    </location>
</feature>
<dbReference type="InterPro" id="IPR000477">
    <property type="entry name" value="RT_dom"/>
</dbReference>
<dbReference type="GO" id="GO:0016020">
    <property type="term" value="C:membrane"/>
    <property type="evidence" value="ECO:0007669"/>
    <property type="project" value="InterPro"/>
</dbReference>
<dbReference type="InterPro" id="IPR002156">
    <property type="entry name" value="RNaseH_domain"/>
</dbReference>
<reference evidence="9 10" key="1">
    <citation type="journal article" date="2018" name="Mol. Plant">
        <title>The genome of Artemisia annua provides insight into the evolution of Asteraceae family and artemisinin biosynthesis.</title>
        <authorList>
            <person name="Shen Q."/>
            <person name="Zhang L."/>
            <person name="Liao Z."/>
            <person name="Wang S."/>
            <person name="Yan T."/>
            <person name="Shi P."/>
            <person name="Liu M."/>
            <person name="Fu X."/>
            <person name="Pan Q."/>
            <person name="Wang Y."/>
            <person name="Lv Z."/>
            <person name="Lu X."/>
            <person name="Zhang F."/>
            <person name="Jiang W."/>
            <person name="Ma Y."/>
            <person name="Chen M."/>
            <person name="Hao X."/>
            <person name="Li L."/>
            <person name="Tang Y."/>
            <person name="Lv G."/>
            <person name="Zhou Y."/>
            <person name="Sun X."/>
            <person name="Brodelius P.E."/>
            <person name="Rose J.K.C."/>
            <person name="Tang K."/>
        </authorList>
    </citation>
    <scope>NUCLEOTIDE SEQUENCE [LARGE SCALE GENOMIC DNA]</scope>
    <source>
        <strain evidence="10">cv. Huhao1</strain>
        <tissue evidence="9">Leaf</tissue>
    </source>
</reference>
<dbReference type="InterPro" id="IPR027417">
    <property type="entry name" value="P-loop_NTPase"/>
</dbReference>
<dbReference type="CDD" id="cd03225">
    <property type="entry name" value="ABC_cobalt_CbiO_domain1"/>
    <property type="match status" value="1"/>
</dbReference>
<feature type="compositionally biased region" description="Polar residues" evidence="5">
    <location>
        <begin position="415"/>
        <end position="432"/>
    </location>
</feature>
<evidence type="ECO:0000259" key="8">
    <source>
        <dbReference type="PROSITE" id="PS50893"/>
    </source>
</evidence>
<dbReference type="Pfam" id="PF00005">
    <property type="entry name" value="ABC_tran"/>
    <property type="match status" value="1"/>
</dbReference>
<keyword evidence="3" id="KW-0067">ATP-binding</keyword>
<dbReference type="InterPro" id="IPR036691">
    <property type="entry name" value="Endo/exonu/phosph_ase_sf"/>
</dbReference>
<dbReference type="InterPro" id="IPR003439">
    <property type="entry name" value="ABC_transporter-like_ATP-bd"/>
</dbReference>
<keyword evidence="10" id="KW-1185">Reference proteome</keyword>
<dbReference type="InterPro" id="IPR001878">
    <property type="entry name" value="Znf_CCHC"/>
</dbReference>
<dbReference type="Pfam" id="PF14392">
    <property type="entry name" value="zf-CCHC_4"/>
    <property type="match status" value="1"/>
</dbReference>
<dbReference type="Gene3D" id="3.40.50.300">
    <property type="entry name" value="P-loop containing nucleotide triphosphate hydrolases"/>
    <property type="match status" value="1"/>
</dbReference>
<keyword evidence="9" id="KW-0808">Transferase</keyword>
<dbReference type="InterPro" id="IPR025558">
    <property type="entry name" value="DUF4283"/>
</dbReference>
<keyword evidence="9" id="KW-0548">Nucleotidyltransferase</keyword>
<feature type="region of interest" description="Disordered" evidence="5">
    <location>
        <begin position="272"/>
        <end position="303"/>
    </location>
</feature>
<dbReference type="PANTHER" id="PTHR43514:SF4">
    <property type="entry name" value="ABC TRANSPORTER I FAMILY MEMBER 10"/>
    <property type="match status" value="1"/>
</dbReference>
<dbReference type="InterPro" id="IPR003593">
    <property type="entry name" value="AAA+_ATPase"/>
</dbReference>
<dbReference type="InterPro" id="IPR017871">
    <property type="entry name" value="ABC_transporter-like_CS"/>
</dbReference>
<evidence type="ECO:0000313" key="10">
    <source>
        <dbReference type="Proteomes" id="UP000245207"/>
    </source>
</evidence>
<dbReference type="CDD" id="cd01650">
    <property type="entry name" value="RT_nLTR_like"/>
    <property type="match status" value="1"/>
</dbReference>
<keyword evidence="2" id="KW-0547">Nucleotide-binding</keyword>
<dbReference type="PROSITE" id="PS50878">
    <property type="entry name" value="RT_POL"/>
    <property type="match status" value="1"/>
</dbReference>
<dbReference type="GO" id="GO:0008270">
    <property type="term" value="F:zinc ion binding"/>
    <property type="evidence" value="ECO:0007669"/>
    <property type="project" value="UniProtKB-KW"/>
</dbReference>
<dbReference type="SUPFAM" id="SSF52540">
    <property type="entry name" value="P-loop containing nucleoside triphosphate hydrolases"/>
    <property type="match status" value="1"/>
</dbReference>
<dbReference type="InterPro" id="IPR044730">
    <property type="entry name" value="RNase_H-like_dom_plant"/>
</dbReference>
<dbReference type="PANTHER" id="PTHR43514">
    <property type="entry name" value="ABC TRANSPORTER I FAMILY MEMBER 10"/>
    <property type="match status" value="1"/>
</dbReference>
<dbReference type="GO" id="GO:0003964">
    <property type="term" value="F:RNA-directed DNA polymerase activity"/>
    <property type="evidence" value="ECO:0007669"/>
    <property type="project" value="UniProtKB-KW"/>
</dbReference>
<dbReference type="Pfam" id="PF13456">
    <property type="entry name" value="RVT_3"/>
    <property type="match status" value="1"/>
</dbReference>
<evidence type="ECO:0000256" key="4">
    <source>
        <dbReference type="PROSITE-ProRule" id="PRU00047"/>
    </source>
</evidence>
<dbReference type="GO" id="GO:0004523">
    <property type="term" value="F:RNA-DNA hybrid ribonuclease activity"/>
    <property type="evidence" value="ECO:0007669"/>
    <property type="project" value="InterPro"/>
</dbReference>
<dbReference type="GO" id="GO:0016887">
    <property type="term" value="F:ATP hydrolysis activity"/>
    <property type="evidence" value="ECO:0007669"/>
    <property type="project" value="InterPro"/>
</dbReference>
<dbReference type="SUPFAM" id="SSF56672">
    <property type="entry name" value="DNA/RNA polymerases"/>
    <property type="match status" value="1"/>
</dbReference>
<dbReference type="InterPro" id="IPR005135">
    <property type="entry name" value="Endo/exonuclease/phosphatase"/>
</dbReference>
<dbReference type="InterPro" id="IPR026960">
    <property type="entry name" value="RVT-Znf"/>
</dbReference>
<gene>
    <name evidence="9" type="ORF">CTI12_AA001170</name>
</gene>